<dbReference type="InterPro" id="IPR048333">
    <property type="entry name" value="HA2_WH"/>
</dbReference>
<reference evidence="7 8" key="1">
    <citation type="submission" date="2023-05" db="EMBL/GenBank/DDBJ databases">
        <title>B98-5 Cell Line De Novo Hybrid Assembly: An Optical Mapping Approach.</title>
        <authorList>
            <person name="Kananen K."/>
            <person name="Auerbach J.A."/>
            <person name="Kautto E."/>
            <person name="Blachly J.S."/>
        </authorList>
    </citation>
    <scope>NUCLEOTIDE SEQUENCE [LARGE SCALE GENOMIC DNA]</scope>
    <source>
        <strain evidence="7">B95-8</strain>
        <tissue evidence="7">Cell line</tissue>
    </source>
</reference>
<keyword evidence="3" id="KW-0378">Hydrolase</keyword>
<keyword evidence="5" id="KW-0067">ATP-binding</keyword>
<evidence type="ECO:0000256" key="4">
    <source>
        <dbReference type="ARBA" id="ARBA00022806"/>
    </source>
</evidence>
<feature type="domain" description="Helicase-associated" evidence="6">
    <location>
        <begin position="43"/>
        <end position="131"/>
    </location>
</feature>
<dbReference type="Pfam" id="PF04408">
    <property type="entry name" value="WHD_HA2"/>
    <property type="match status" value="1"/>
</dbReference>
<keyword evidence="8" id="KW-1185">Reference proteome</keyword>
<proteinExistence type="inferred from homology"/>
<evidence type="ECO:0000313" key="8">
    <source>
        <dbReference type="Proteomes" id="UP001266305"/>
    </source>
</evidence>
<dbReference type="Pfam" id="PF21010">
    <property type="entry name" value="HA2_C"/>
    <property type="match status" value="1"/>
</dbReference>
<dbReference type="SUPFAM" id="SSF52540">
    <property type="entry name" value="P-loop containing nucleoside triphosphate hydrolases"/>
    <property type="match status" value="1"/>
</dbReference>
<protein>
    <submittedName>
        <fullName evidence="7">ATP-dependent RNA helicase A</fullName>
    </submittedName>
</protein>
<evidence type="ECO:0000256" key="3">
    <source>
        <dbReference type="ARBA" id="ARBA00022801"/>
    </source>
</evidence>
<dbReference type="PANTHER" id="PTHR18934">
    <property type="entry name" value="ATP-DEPENDENT RNA HELICASE"/>
    <property type="match status" value="1"/>
</dbReference>
<evidence type="ECO:0000256" key="1">
    <source>
        <dbReference type="ARBA" id="ARBA00008792"/>
    </source>
</evidence>
<organism evidence="7 8">
    <name type="scientific">Saguinus oedipus</name>
    <name type="common">Cotton-top tamarin</name>
    <name type="synonym">Oedipomidas oedipus</name>
    <dbReference type="NCBI Taxonomy" id="9490"/>
    <lineage>
        <taxon>Eukaryota</taxon>
        <taxon>Metazoa</taxon>
        <taxon>Chordata</taxon>
        <taxon>Craniata</taxon>
        <taxon>Vertebrata</taxon>
        <taxon>Euteleostomi</taxon>
        <taxon>Mammalia</taxon>
        <taxon>Eutheria</taxon>
        <taxon>Euarchontoglires</taxon>
        <taxon>Primates</taxon>
        <taxon>Haplorrhini</taxon>
        <taxon>Platyrrhini</taxon>
        <taxon>Cebidae</taxon>
        <taxon>Callitrichinae</taxon>
        <taxon>Saguinus</taxon>
    </lineage>
</organism>
<dbReference type="InterPro" id="IPR027417">
    <property type="entry name" value="P-loop_NTPase"/>
</dbReference>
<dbReference type="InterPro" id="IPR007502">
    <property type="entry name" value="Helicase-assoc_dom"/>
</dbReference>
<dbReference type="PANTHER" id="PTHR18934:SF119">
    <property type="entry name" value="ATP-DEPENDENT RNA HELICASE A"/>
    <property type="match status" value="1"/>
</dbReference>
<keyword evidence="2" id="KW-0547">Nucleotide-binding</keyword>
<gene>
    <name evidence="7" type="primary">DHX9_3</name>
    <name evidence="7" type="ORF">P7K49_029807</name>
</gene>
<comment type="caution">
    <text evidence="7">The sequence shown here is derived from an EMBL/GenBank/DDBJ whole genome shotgun (WGS) entry which is preliminary data.</text>
</comment>
<dbReference type="SMART" id="SM00847">
    <property type="entry name" value="HA2"/>
    <property type="match status" value="1"/>
</dbReference>
<dbReference type="Proteomes" id="UP001266305">
    <property type="component" value="Unassembled WGS sequence"/>
</dbReference>
<name>A0ABQ9U9G2_SAGOE</name>
<sequence>MTPEMFRTPLHEIALSIKILRLGGIGQFLAKAIEPPPLDAVIEAEHTLRELDALDANDELTPLGRILAKLPIEPCFGKMMIMGCIFYVGDAICTIVAATCFPEPFINEGKRLGYIHRNFAGNRFSDHVALLSVFQAWDDARMGGEEAEIRFCEHKRLNMATLRMTWEAKVQLKEILINSGFPEDCLLTQVFTNTGPDNNLDVVISFLAFGVYPSVCYHKEKRKILTTEGRNALIHKSSVNCPFSSQDMKYPSPFFVFGEKIRTRVISAKGMTLVTPLQLLLFASKKVQSDGQIVLVDDWIKLQISHEAAACITGLWAAMEALVVKVTKQPAIISQLDPINEHMLNMIRQISRPSAAGINLMIGSTQYGDGPHPPKMDRYDNGSRYRRGGSSYGGGGYGSGYSSGGYGTRGYGGSANSFWGGYGAGVGGGFRGVSRGGYRGNSGGDYRGPIGGFRGSGGFQRGGVRGGYGTGYFGPGRGGGGY</sequence>
<dbReference type="InterPro" id="IPR011709">
    <property type="entry name" value="DEAD-box_helicase_OB_fold"/>
</dbReference>
<accession>A0ABQ9U9G2</accession>
<dbReference type="Gene3D" id="1.20.120.1080">
    <property type="match status" value="1"/>
</dbReference>
<dbReference type="Pfam" id="PF07717">
    <property type="entry name" value="OB_NTP_bind"/>
    <property type="match status" value="1"/>
</dbReference>
<evidence type="ECO:0000259" key="6">
    <source>
        <dbReference type="SMART" id="SM00847"/>
    </source>
</evidence>
<evidence type="ECO:0000256" key="2">
    <source>
        <dbReference type="ARBA" id="ARBA00022741"/>
    </source>
</evidence>
<comment type="similarity">
    <text evidence="1">Belongs to the DEAD box helicase family. DEAH subfamily.</text>
</comment>
<evidence type="ECO:0000313" key="7">
    <source>
        <dbReference type="EMBL" id="KAK2093278.1"/>
    </source>
</evidence>
<evidence type="ECO:0000256" key="5">
    <source>
        <dbReference type="ARBA" id="ARBA00022840"/>
    </source>
</evidence>
<dbReference type="GO" id="GO:0004386">
    <property type="term" value="F:helicase activity"/>
    <property type="evidence" value="ECO:0007669"/>
    <property type="project" value="UniProtKB-KW"/>
</dbReference>
<dbReference type="EMBL" id="JASSZA010000015">
    <property type="protein sequence ID" value="KAK2093278.1"/>
    <property type="molecule type" value="Genomic_DNA"/>
</dbReference>
<keyword evidence="4 7" id="KW-0347">Helicase</keyword>